<protein>
    <submittedName>
        <fullName evidence="2">Uncharacterized protein</fullName>
    </submittedName>
</protein>
<sequence length="179" mass="19381">MSPSMPINIATPASAASSVASSPTSSSSSSSNGVYVPVHRRTASRPQRTLPIYTPAELIQIAQSPLVKQQSAATHAALHEQEDLAAIALSRRQQRTREYMQRQNNTSGAAVAPKNTVVVMGQAPTQAQARRRPVGRAAERNSNNYPRRTVVSNKFMDAASWRGQAPRHTMEVRPVSLVV</sequence>
<feature type="region of interest" description="Disordered" evidence="1">
    <location>
        <begin position="123"/>
        <end position="146"/>
    </location>
</feature>
<dbReference type="EMBL" id="JACAZI010000005">
    <property type="protein sequence ID" value="KAF7360578.1"/>
    <property type="molecule type" value="Genomic_DNA"/>
</dbReference>
<name>A0A8H6YIT2_9AGAR</name>
<reference evidence="2" key="1">
    <citation type="submission" date="2020-05" db="EMBL/GenBank/DDBJ databases">
        <title>Mycena genomes resolve the evolution of fungal bioluminescence.</title>
        <authorList>
            <person name="Tsai I.J."/>
        </authorList>
    </citation>
    <scope>NUCLEOTIDE SEQUENCE</scope>
    <source>
        <strain evidence="2">CCC161011</strain>
    </source>
</reference>
<evidence type="ECO:0000256" key="1">
    <source>
        <dbReference type="SAM" id="MobiDB-lite"/>
    </source>
</evidence>
<gene>
    <name evidence="2" type="ORF">MVEN_00789100</name>
</gene>
<evidence type="ECO:0000313" key="3">
    <source>
        <dbReference type="Proteomes" id="UP000620124"/>
    </source>
</evidence>
<proteinExistence type="predicted"/>
<organism evidence="2 3">
    <name type="scientific">Mycena venus</name>
    <dbReference type="NCBI Taxonomy" id="2733690"/>
    <lineage>
        <taxon>Eukaryota</taxon>
        <taxon>Fungi</taxon>
        <taxon>Dikarya</taxon>
        <taxon>Basidiomycota</taxon>
        <taxon>Agaricomycotina</taxon>
        <taxon>Agaricomycetes</taxon>
        <taxon>Agaricomycetidae</taxon>
        <taxon>Agaricales</taxon>
        <taxon>Marasmiineae</taxon>
        <taxon>Mycenaceae</taxon>
        <taxon>Mycena</taxon>
    </lineage>
</organism>
<dbReference type="OrthoDB" id="3046921at2759"/>
<evidence type="ECO:0000313" key="2">
    <source>
        <dbReference type="EMBL" id="KAF7360578.1"/>
    </source>
</evidence>
<dbReference type="Proteomes" id="UP000620124">
    <property type="component" value="Unassembled WGS sequence"/>
</dbReference>
<keyword evidence="3" id="KW-1185">Reference proteome</keyword>
<feature type="compositionally biased region" description="Low complexity" evidence="1">
    <location>
        <begin position="10"/>
        <end position="31"/>
    </location>
</feature>
<feature type="region of interest" description="Disordered" evidence="1">
    <location>
        <begin position="1"/>
        <end position="49"/>
    </location>
</feature>
<dbReference type="AlphaFoldDB" id="A0A8H6YIT2"/>
<accession>A0A8H6YIT2</accession>
<comment type="caution">
    <text evidence="2">The sequence shown here is derived from an EMBL/GenBank/DDBJ whole genome shotgun (WGS) entry which is preliminary data.</text>
</comment>